<dbReference type="Proteomes" id="UP000186143">
    <property type="component" value="Unassembled WGS sequence"/>
</dbReference>
<comment type="similarity">
    <text evidence="1">Belongs to the phD/YefM antitoxin family.</text>
</comment>
<proteinExistence type="inferred from homology"/>
<protein>
    <recommendedName>
        <fullName evidence="5">Antitoxin</fullName>
    </recommendedName>
</protein>
<dbReference type="EMBL" id="MKIO01000018">
    <property type="protein sequence ID" value="OLP57387.1"/>
    <property type="molecule type" value="Genomic_DNA"/>
</dbReference>
<feature type="region of interest" description="Disordered" evidence="2">
    <location>
        <begin position="65"/>
        <end position="89"/>
    </location>
</feature>
<dbReference type="InterPro" id="IPR036165">
    <property type="entry name" value="YefM-like_sf"/>
</dbReference>
<gene>
    <name evidence="3" type="ORF">BJF92_16480</name>
</gene>
<name>A0A1Q9APP1_9HYPH</name>
<evidence type="ECO:0000256" key="2">
    <source>
        <dbReference type="SAM" id="MobiDB-lite"/>
    </source>
</evidence>
<sequence>MRISLEQAAGQLSELVRLAEEGEEIVLTENGAPRARLEATSPIDKAARERFFRDELPELQRRAASRMIPGPDAAHSQDFLYDDETGLPA</sequence>
<accession>A0A1Q9APP1</accession>
<evidence type="ECO:0000256" key="1">
    <source>
        <dbReference type="ARBA" id="ARBA00009981"/>
    </source>
</evidence>
<dbReference type="OrthoDB" id="7473440at2"/>
<dbReference type="NCBIfam" id="TIGR01552">
    <property type="entry name" value="phd_fam"/>
    <property type="match status" value="1"/>
</dbReference>
<feature type="compositionally biased region" description="Acidic residues" evidence="2">
    <location>
        <begin position="80"/>
        <end position="89"/>
    </location>
</feature>
<evidence type="ECO:0000313" key="3">
    <source>
        <dbReference type="EMBL" id="OLP57387.1"/>
    </source>
</evidence>
<dbReference type="SUPFAM" id="SSF143120">
    <property type="entry name" value="YefM-like"/>
    <property type="match status" value="1"/>
</dbReference>
<dbReference type="AlphaFoldDB" id="A0A1Q9APP1"/>
<organism evidence="3 4">
    <name type="scientific">Xaviernesmea rhizosphaerae</name>
    <dbReference type="NCBI Taxonomy" id="1672749"/>
    <lineage>
        <taxon>Bacteria</taxon>
        <taxon>Pseudomonadati</taxon>
        <taxon>Pseudomonadota</taxon>
        <taxon>Alphaproteobacteria</taxon>
        <taxon>Hyphomicrobiales</taxon>
        <taxon>Rhizobiaceae</taxon>
        <taxon>Rhizobium/Agrobacterium group</taxon>
        <taxon>Xaviernesmea</taxon>
    </lineage>
</organism>
<dbReference type="STRING" id="1672749.BJF92_16480"/>
<evidence type="ECO:0000313" key="4">
    <source>
        <dbReference type="Proteomes" id="UP000186143"/>
    </source>
</evidence>
<dbReference type="RefSeq" id="WP_075633124.1">
    <property type="nucleotide sequence ID" value="NZ_MKIO01000018.1"/>
</dbReference>
<dbReference type="Gene3D" id="3.40.1620.10">
    <property type="entry name" value="YefM-like domain"/>
    <property type="match status" value="1"/>
</dbReference>
<evidence type="ECO:0008006" key="5">
    <source>
        <dbReference type="Google" id="ProtNLM"/>
    </source>
</evidence>
<reference evidence="3 4" key="1">
    <citation type="submission" date="2016-09" db="EMBL/GenBank/DDBJ databases">
        <title>Rhizobium sp. nov., a novel species isolated from the rice rhizosphere.</title>
        <authorList>
            <person name="Zhao J."/>
            <person name="Zhang X."/>
        </authorList>
    </citation>
    <scope>NUCLEOTIDE SEQUENCE [LARGE SCALE GENOMIC DNA]</scope>
    <source>
        <strain evidence="3 4">MH17</strain>
    </source>
</reference>
<comment type="caution">
    <text evidence="3">The sequence shown here is derived from an EMBL/GenBank/DDBJ whole genome shotgun (WGS) entry which is preliminary data.</text>
</comment>